<keyword evidence="3" id="KW-1185">Reference proteome</keyword>
<organism evidence="2 3">
    <name type="scientific">Streptomyces syringium</name>
    <dbReference type="NCBI Taxonomy" id="76729"/>
    <lineage>
        <taxon>Bacteria</taxon>
        <taxon>Bacillati</taxon>
        <taxon>Actinomycetota</taxon>
        <taxon>Actinomycetes</taxon>
        <taxon>Kitasatosporales</taxon>
        <taxon>Streptomycetaceae</taxon>
        <taxon>Streptomyces</taxon>
    </lineage>
</organism>
<dbReference type="Pfam" id="PF00144">
    <property type="entry name" value="Beta-lactamase"/>
    <property type="match status" value="1"/>
</dbReference>
<dbReference type="PANTHER" id="PTHR46825">
    <property type="entry name" value="D-ALANYL-D-ALANINE-CARBOXYPEPTIDASE/ENDOPEPTIDASE AMPH"/>
    <property type="match status" value="1"/>
</dbReference>
<dbReference type="GeneID" id="91572980"/>
<comment type="caution">
    <text evidence="2">The sequence shown here is derived from an EMBL/GenBank/DDBJ whole genome shotgun (WGS) entry which is preliminary data.</text>
</comment>
<dbReference type="RefSeq" id="WP_130880911.1">
    <property type="nucleotide sequence ID" value="NZ_JAGIOH010000001.1"/>
</dbReference>
<dbReference type="InterPro" id="IPR012338">
    <property type="entry name" value="Beta-lactam/transpept-like"/>
</dbReference>
<dbReference type="InterPro" id="IPR001466">
    <property type="entry name" value="Beta-lactam-related"/>
</dbReference>
<reference evidence="2 3" key="1">
    <citation type="submission" date="2021-03" db="EMBL/GenBank/DDBJ databases">
        <title>Sequencing the genomes of 1000 actinobacteria strains.</title>
        <authorList>
            <person name="Klenk H.-P."/>
        </authorList>
    </citation>
    <scope>NUCLEOTIDE SEQUENCE [LARGE SCALE GENOMIC DNA]</scope>
    <source>
        <strain evidence="2 3">DSM 41480</strain>
    </source>
</reference>
<evidence type="ECO:0000313" key="3">
    <source>
        <dbReference type="Proteomes" id="UP001519291"/>
    </source>
</evidence>
<accession>A0ABS4YD03</accession>
<dbReference type="PANTHER" id="PTHR46825:SF7">
    <property type="entry name" value="D-ALANYL-D-ALANINE CARBOXYPEPTIDASE"/>
    <property type="match status" value="1"/>
</dbReference>
<evidence type="ECO:0000259" key="1">
    <source>
        <dbReference type="Pfam" id="PF00144"/>
    </source>
</evidence>
<gene>
    <name evidence="2" type="ORF">JO379_006136</name>
</gene>
<protein>
    <submittedName>
        <fullName evidence="2">CubicO group peptidase (Beta-lactamase class C family)</fullName>
    </submittedName>
</protein>
<name>A0ABS4YD03_9ACTN</name>
<proteinExistence type="predicted"/>
<sequence length="357" mass="37563">MSTPLRRLPAVEEQALLAPLLPAAGAVVITARVADQRVIAAAGVAGDGRTAAGPETRFETGSISKTFAGLLLAEMAARGEVAYDAPVDRFLPPGTAPRSRGGRVTLLHLATHTSGLPRLPAALLLRAGPRWFSDPYAAFGTDELLASVRRSRPRPGHRVRYSTFGIGLLGLALSRAAGTPYPDLLAARVLHPLGLHRTDCGQDPDQATGYWHGRPRPPISLPGMPAAGAVRSTGRDLLAYTEALLAPEEAGPGLPESLRTGLAEAVRPRLAVRPGGDRVGLVWNIRRRPGHDLYFHTGATRGFTTFAGFSPQARVVFTAAVNQTCGRRADFVQQAYLLLRGLADGGVPQGVSGTAAA</sequence>
<dbReference type="Proteomes" id="UP001519291">
    <property type="component" value="Unassembled WGS sequence"/>
</dbReference>
<dbReference type="Gene3D" id="3.40.710.10">
    <property type="entry name" value="DD-peptidase/beta-lactamase superfamily"/>
    <property type="match status" value="1"/>
</dbReference>
<feature type="domain" description="Beta-lactamase-related" evidence="1">
    <location>
        <begin position="24"/>
        <end position="325"/>
    </location>
</feature>
<dbReference type="SUPFAM" id="SSF56601">
    <property type="entry name" value="beta-lactamase/transpeptidase-like"/>
    <property type="match status" value="1"/>
</dbReference>
<dbReference type="EMBL" id="JAGIOH010000001">
    <property type="protein sequence ID" value="MBP2406667.1"/>
    <property type="molecule type" value="Genomic_DNA"/>
</dbReference>
<dbReference type="InterPro" id="IPR050491">
    <property type="entry name" value="AmpC-like"/>
</dbReference>
<evidence type="ECO:0000313" key="2">
    <source>
        <dbReference type="EMBL" id="MBP2406667.1"/>
    </source>
</evidence>